<reference evidence="1" key="1">
    <citation type="submission" date="2020-08" db="EMBL/GenBank/DDBJ databases">
        <title>Plant Genome Project.</title>
        <authorList>
            <person name="Zhang R.-G."/>
        </authorList>
    </citation>
    <scope>NUCLEOTIDE SEQUENCE</scope>
    <source>
        <strain evidence="1">WSP0</strain>
        <tissue evidence="1">Leaf</tissue>
    </source>
</reference>
<name>A0AAV6I7Q3_9ERIC</name>
<proteinExistence type="predicted"/>
<organism evidence="1 2">
    <name type="scientific">Rhododendron griersonianum</name>
    <dbReference type="NCBI Taxonomy" id="479676"/>
    <lineage>
        <taxon>Eukaryota</taxon>
        <taxon>Viridiplantae</taxon>
        <taxon>Streptophyta</taxon>
        <taxon>Embryophyta</taxon>
        <taxon>Tracheophyta</taxon>
        <taxon>Spermatophyta</taxon>
        <taxon>Magnoliopsida</taxon>
        <taxon>eudicotyledons</taxon>
        <taxon>Gunneridae</taxon>
        <taxon>Pentapetalae</taxon>
        <taxon>asterids</taxon>
        <taxon>Ericales</taxon>
        <taxon>Ericaceae</taxon>
        <taxon>Ericoideae</taxon>
        <taxon>Rhodoreae</taxon>
        <taxon>Rhododendron</taxon>
    </lineage>
</organism>
<dbReference type="AlphaFoldDB" id="A0AAV6I7Q3"/>
<sequence>MNSDRVTQELTLLEIGETVSQPELVDQVEVELANSVDTLMKQLISKKVEFYRASLHGEIAVAEMLWVLLKELPLKVSRVKMDTIQKSFQSRMGRNWSISHEKMPDGEGVINLHIAIELKLVGSSLTNTEGAELEQMKARLIFALFFSALVEASGDFSISYLTQGLPIRIFFVNP</sequence>
<protein>
    <submittedName>
        <fullName evidence="1">Uncharacterized protein</fullName>
    </submittedName>
</protein>
<dbReference type="Proteomes" id="UP000823749">
    <property type="component" value="Chromosome 12"/>
</dbReference>
<gene>
    <name evidence="1" type="ORF">RHGRI_035423</name>
</gene>
<evidence type="ECO:0000313" key="1">
    <source>
        <dbReference type="EMBL" id="KAG5523618.1"/>
    </source>
</evidence>
<accession>A0AAV6I7Q3</accession>
<dbReference type="EMBL" id="JACTNZ010000012">
    <property type="protein sequence ID" value="KAG5523618.1"/>
    <property type="molecule type" value="Genomic_DNA"/>
</dbReference>
<keyword evidence="2" id="KW-1185">Reference proteome</keyword>
<comment type="caution">
    <text evidence="1">The sequence shown here is derived from an EMBL/GenBank/DDBJ whole genome shotgun (WGS) entry which is preliminary data.</text>
</comment>
<evidence type="ECO:0000313" key="2">
    <source>
        <dbReference type="Proteomes" id="UP000823749"/>
    </source>
</evidence>